<name>A0A7H0JYX6_9CORY</name>
<evidence type="ECO:0008006" key="8">
    <source>
        <dbReference type="Google" id="ProtNLM"/>
    </source>
</evidence>
<evidence type="ECO:0000256" key="3">
    <source>
        <dbReference type="SAM" id="SignalP"/>
    </source>
</evidence>
<dbReference type="GO" id="GO:0008237">
    <property type="term" value="F:metallopeptidase activity"/>
    <property type="evidence" value="ECO:0007669"/>
    <property type="project" value="InterPro"/>
</dbReference>
<feature type="compositionally biased region" description="Basic and acidic residues" evidence="1">
    <location>
        <begin position="326"/>
        <end position="341"/>
    </location>
</feature>
<dbReference type="EMBL" id="JACMYE010000006">
    <property type="protein sequence ID" value="MBC3179223.1"/>
    <property type="molecule type" value="Genomic_DNA"/>
</dbReference>
<gene>
    <name evidence="4" type="ORF">H7348_07875</name>
    <name evidence="5" type="ORF">IAU68_00075</name>
</gene>
<keyword evidence="3" id="KW-0732">Signal</keyword>
<evidence type="ECO:0000313" key="5">
    <source>
        <dbReference type="EMBL" id="QNP90242.1"/>
    </source>
</evidence>
<dbReference type="KEGG" id="cluj:IAU68_00075"/>
<dbReference type="Gene3D" id="3.40.390.10">
    <property type="entry name" value="Collagenase (Catalytic Domain)"/>
    <property type="match status" value="1"/>
</dbReference>
<organism evidence="5 6">
    <name type="scientific">Corynebacterium lujinxingii</name>
    <dbReference type="NCBI Taxonomy" id="2763010"/>
    <lineage>
        <taxon>Bacteria</taxon>
        <taxon>Bacillati</taxon>
        <taxon>Actinomycetota</taxon>
        <taxon>Actinomycetes</taxon>
        <taxon>Mycobacteriales</taxon>
        <taxon>Corynebacteriaceae</taxon>
        <taxon>Corynebacterium</taxon>
    </lineage>
</organism>
<proteinExistence type="predicted"/>
<protein>
    <recommendedName>
        <fullName evidence="8">Peptidase M10 metallopeptidase domain-containing protein</fullName>
    </recommendedName>
</protein>
<evidence type="ECO:0000256" key="1">
    <source>
        <dbReference type="SAM" id="MobiDB-lite"/>
    </source>
</evidence>
<accession>A0A7H0JYX6</accession>
<keyword evidence="2" id="KW-0812">Transmembrane</keyword>
<dbReference type="Proteomes" id="UP000516235">
    <property type="component" value="Chromosome"/>
</dbReference>
<dbReference type="SUPFAM" id="SSF55486">
    <property type="entry name" value="Metalloproteases ('zincins'), catalytic domain"/>
    <property type="match status" value="1"/>
</dbReference>
<keyword evidence="2" id="KW-0472">Membrane</keyword>
<feature type="region of interest" description="Disordered" evidence="1">
    <location>
        <begin position="310"/>
        <end position="341"/>
    </location>
</feature>
<feature type="signal peptide" evidence="3">
    <location>
        <begin position="1"/>
        <end position="27"/>
    </location>
</feature>
<evidence type="ECO:0000256" key="2">
    <source>
        <dbReference type="SAM" id="Phobius"/>
    </source>
</evidence>
<keyword evidence="2" id="KW-1133">Transmembrane helix</keyword>
<evidence type="ECO:0000313" key="6">
    <source>
        <dbReference type="Proteomes" id="UP000516235"/>
    </source>
</evidence>
<feature type="transmembrane region" description="Helical" evidence="2">
    <location>
        <begin position="348"/>
        <end position="369"/>
    </location>
</feature>
<dbReference type="RefSeq" id="WP_171193070.1">
    <property type="nucleotide sequence ID" value="NZ_CP061032.1"/>
</dbReference>
<dbReference type="Proteomes" id="UP000642876">
    <property type="component" value="Unassembled WGS sequence"/>
</dbReference>
<dbReference type="InterPro" id="IPR024079">
    <property type="entry name" value="MetalloPept_cat_dom_sf"/>
</dbReference>
<dbReference type="EMBL" id="CP061032">
    <property type="protein sequence ID" value="QNP90242.1"/>
    <property type="molecule type" value="Genomic_DNA"/>
</dbReference>
<keyword evidence="7" id="KW-1185">Reference proteome</keyword>
<feature type="chain" id="PRO_5028957980" description="Peptidase M10 metallopeptidase domain-containing protein" evidence="3">
    <location>
        <begin position="28"/>
        <end position="381"/>
    </location>
</feature>
<sequence length="381" mass="41034">MRAALRNGIAAALAATVALGGVTPAHAFEAGVSAGAPVEQGALVDTDNDGLPDEWEENGVVLSDGTFLNLPAYGADPQRPDIFLQLNWMKSDEEDYGLESEKIQDIVDLFDDHGIAMHIDAGETFNNIPGYEARGGETVEYSQYYFDGTTPAFQLLNNINDFLGPRQSVFRIGVIGDQIDENNLATGASLVNDNSFFVANHRFVNTQDKLRNAVLHELGHTLGLRHNGAHEAVRNVGEAQPVNGEYRSVMNFLYRFTTFNYSEEPYEVQTAEGVETIPADWDSLVLNTSRIGVNGETATKQAQPTTITWTEKKPVEEAGEAPKVQEAPKTETPQEPKPAPKAEADVNVAAIVAPIVAVAAIAGIGFVLANMQGLTIPGLAL</sequence>
<reference evidence="6 7" key="1">
    <citation type="submission" date="2020-08" db="EMBL/GenBank/DDBJ databases">
        <title>novel species in genus Corynebacterium.</title>
        <authorList>
            <person name="Zhang G."/>
        </authorList>
    </citation>
    <scope>NUCLEOTIDE SEQUENCE [LARGE SCALE GENOMIC DNA]</scope>
    <source>
        <strain evidence="6 7">zg-917</strain>
        <strain evidence="5">Zg-917</strain>
    </source>
</reference>
<evidence type="ECO:0000313" key="7">
    <source>
        <dbReference type="Proteomes" id="UP000642876"/>
    </source>
</evidence>
<dbReference type="AlphaFoldDB" id="A0A7H0JYX6"/>
<evidence type="ECO:0000313" key="4">
    <source>
        <dbReference type="EMBL" id="MBC3179223.1"/>
    </source>
</evidence>